<dbReference type="InterPro" id="IPR027417">
    <property type="entry name" value="P-loop_NTPase"/>
</dbReference>
<evidence type="ECO:0000313" key="6">
    <source>
        <dbReference type="Proteomes" id="UP000640489"/>
    </source>
</evidence>
<feature type="domain" description="HTH luxR-type" evidence="4">
    <location>
        <begin position="794"/>
        <end position="859"/>
    </location>
</feature>
<dbReference type="GO" id="GO:0003677">
    <property type="term" value="F:DNA binding"/>
    <property type="evidence" value="ECO:0007669"/>
    <property type="project" value="InterPro"/>
</dbReference>
<keyword evidence="2" id="KW-0067">ATP-binding</keyword>
<dbReference type="Gene3D" id="1.10.10.10">
    <property type="entry name" value="Winged helix-like DNA-binding domain superfamily/Winged helix DNA-binding domain"/>
    <property type="match status" value="1"/>
</dbReference>
<dbReference type="PRINTS" id="PR00038">
    <property type="entry name" value="HTHLUXR"/>
</dbReference>
<evidence type="ECO:0000256" key="3">
    <source>
        <dbReference type="SAM" id="MobiDB-lite"/>
    </source>
</evidence>
<dbReference type="Gene3D" id="3.40.50.300">
    <property type="entry name" value="P-loop containing nucleotide triphosphate hydrolases"/>
    <property type="match status" value="1"/>
</dbReference>
<dbReference type="SUPFAM" id="SSF48452">
    <property type="entry name" value="TPR-like"/>
    <property type="match status" value="1"/>
</dbReference>
<dbReference type="GO" id="GO:0006355">
    <property type="term" value="P:regulation of DNA-templated transcription"/>
    <property type="evidence" value="ECO:0007669"/>
    <property type="project" value="InterPro"/>
</dbReference>
<evidence type="ECO:0000256" key="1">
    <source>
        <dbReference type="ARBA" id="ARBA00022741"/>
    </source>
</evidence>
<dbReference type="SMART" id="SM00421">
    <property type="entry name" value="HTH_LUXR"/>
    <property type="match status" value="1"/>
</dbReference>
<comment type="caution">
    <text evidence="5">The sequence shown here is derived from an EMBL/GenBank/DDBJ whole genome shotgun (WGS) entry which is preliminary data.</text>
</comment>
<gene>
    <name evidence="5" type="ORF">ISU07_17260</name>
</gene>
<protein>
    <submittedName>
        <fullName evidence="5">AAA family ATPase</fullName>
    </submittedName>
</protein>
<dbReference type="InterPro" id="IPR000792">
    <property type="entry name" value="Tscrpt_reg_LuxR_C"/>
</dbReference>
<dbReference type="PANTHER" id="PTHR16305:SF35">
    <property type="entry name" value="TRANSCRIPTIONAL ACTIVATOR DOMAIN"/>
    <property type="match status" value="1"/>
</dbReference>
<dbReference type="GO" id="GO:0005524">
    <property type="term" value="F:ATP binding"/>
    <property type="evidence" value="ECO:0007669"/>
    <property type="project" value="UniProtKB-KW"/>
</dbReference>
<organism evidence="5 6">
    <name type="scientific">Nocardioides islandensis</name>
    <dbReference type="NCBI Taxonomy" id="433663"/>
    <lineage>
        <taxon>Bacteria</taxon>
        <taxon>Bacillati</taxon>
        <taxon>Actinomycetota</taxon>
        <taxon>Actinomycetes</taxon>
        <taxon>Propionibacteriales</taxon>
        <taxon>Nocardioidaceae</taxon>
        <taxon>Nocardioides</taxon>
    </lineage>
</organism>
<sequence>MELLERDTFLDSLAEYVDDALMGQSRVVLLAGEAGVGKTALIEAFQERMPGARWAWGACDDLSTPRPLGPLYDVAPALGGDLAATLKRGAVREELFDAFLSALRAGDELSVVVVEDLHWADEATLDLVKHVGRRLAATRALLLLTYRDDELAEGSKLRRLLGDLGSFRGTRRMALPPLSETAVRSAAEASGLDGEELYRLTRGNPYYLSELLASDGVEVPASVRDAVLSRAARLGEDGRRALDVAAVVGTRQDLAVVNAVEGVTPTGLDECVRSGLLVESEDALAFRHDLARLAVSAALPPHRRRALHAAVLSVVADSGDDARLAHHADLAGDSAAVLRHAPAAAVSAARAGAHIEAAAQYRRAIRHADGLPARARAELLDALGFETSLTDEWDESTAVREEALALWREVGDELRIGDALRKLVPCVWRVGRGAECAALSEEAVARLEVLPPGPELARALLSLAATRHGQGNLAEALELSRAAMQLGRDLGMPDLVVDALNNVGATLHTLGHDGLPSMREAVEIALGLGLDAQIARSYTNLHELLCITWDVPEAEAVFRDAIAYVEAHDVATYGACLRGDAASFLLAQGRSADARSLNDALLGSKLPSLANSLAPLTTRGLMCARAGETEAAWVSLDEVLQVALGVGEPTYILRVRVARAEAHWIERRPLGVAEEARAGVLAQTGPDPWEVGPALVWCRRADVAFDAPDAWPAPARPWALELAGDHRAAAHEWDRLGAAYLAAMALAFSDREEDLRDAVDRFRALDAPAAEGRVRQRLREIGAETVPAGPRASTRAHPAGLTQRESEVLEGLVRGLSNAELARELYLSERTVEHHVSHVLGKLGVSSRTQAAKAASDRGLVVTT</sequence>
<dbReference type="SUPFAM" id="SSF52540">
    <property type="entry name" value="P-loop containing nucleoside triphosphate hydrolases"/>
    <property type="match status" value="1"/>
</dbReference>
<dbReference type="EMBL" id="JADKPN010000011">
    <property type="protein sequence ID" value="MBF4764885.1"/>
    <property type="molecule type" value="Genomic_DNA"/>
</dbReference>
<dbReference type="PANTHER" id="PTHR16305">
    <property type="entry name" value="TESTICULAR SOLUBLE ADENYLYL CYCLASE"/>
    <property type="match status" value="1"/>
</dbReference>
<name>A0A930VHI6_9ACTN</name>
<keyword evidence="1" id="KW-0547">Nucleotide-binding</keyword>
<dbReference type="GO" id="GO:0004016">
    <property type="term" value="F:adenylate cyclase activity"/>
    <property type="evidence" value="ECO:0007669"/>
    <property type="project" value="TreeGrafter"/>
</dbReference>
<dbReference type="RefSeq" id="WP_194708062.1">
    <property type="nucleotide sequence ID" value="NZ_JADKPN010000011.1"/>
</dbReference>
<dbReference type="SUPFAM" id="SSF46894">
    <property type="entry name" value="C-terminal effector domain of the bipartite response regulators"/>
    <property type="match status" value="1"/>
</dbReference>
<feature type="region of interest" description="Disordered" evidence="3">
    <location>
        <begin position="783"/>
        <end position="802"/>
    </location>
</feature>
<proteinExistence type="predicted"/>
<dbReference type="Proteomes" id="UP000640489">
    <property type="component" value="Unassembled WGS sequence"/>
</dbReference>
<evidence type="ECO:0000259" key="4">
    <source>
        <dbReference type="PROSITE" id="PS50043"/>
    </source>
</evidence>
<dbReference type="GO" id="GO:0005737">
    <property type="term" value="C:cytoplasm"/>
    <property type="evidence" value="ECO:0007669"/>
    <property type="project" value="TreeGrafter"/>
</dbReference>
<keyword evidence="6" id="KW-1185">Reference proteome</keyword>
<reference evidence="5" key="1">
    <citation type="submission" date="2020-11" db="EMBL/GenBank/DDBJ databases">
        <title>Nocardioides sp. nov., isolated from Soil of Cynanchum wilfordii Hemsley rhizosphere.</title>
        <authorList>
            <person name="Lee J.-S."/>
            <person name="Suh M.K."/>
            <person name="Kim J.-S."/>
        </authorList>
    </citation>
    <scope>NUCLEOTIDE SEQUENCE</scope>
    <source>
        <strain evidence="5">KCTC 19275</strain>
    </source>
</reference>
<dbReference type="InterPro" id="IPR011990">
    <property type="entry name" value="TPR-like_helical_dom_sf"/>
</dbReference>
<dbReference type="InterPro" id="IPR016032">
    <property type="entry name" value="Sig_transdc_resp-reg_C-effctor"/>
</dbReference>
<dbReference type="InterPro" id="IPR036388">
    <property type="entry name" value="WH-like_DNA-bd_sf"/>
</dbReference>
<dbReference type="PROSITE" id="PS50043">
    <property type="entry name" value="HTH_LUXR_2"/>
    <property type="match status" value="1"/>
</dbReference>
<dbReference type="Pfam" id="PF13191">
    <property type="entry name" value="AAA_16"/>
    <property type="match status" value="1"/>
</dbReference>
<dbReference type="InterPro" id="IPR041664">
    <property type="entry name" value="AAA_16"/>
</dbReference>
<dbReference type="AlphaFoldDB" id="A0A930VHI6"/>
<dbReference type="Gene3D" id="1.25.40.10">
    <property type="entry name" value="Tetratricopeptide repeat domain"/>
    <property type="match status" value="1"/>
</dbReference>
<evidence type="ECO:0000313" key="5">
    <source>
        <dbReference type="EMBL" id="MBF4764885.1"/>
    </source>
</evidence>
<dbReference type="CDD" id="cd06170">
    <property type="entry name" value="LuxR_C_like"/>
    <property type="match status" value="1"/>
</dbReference>
<evidence type="ECO:0000256" key="2">
    <source>
        <dbReference type="ARBA" id="ARBA00022840"/>
    </source>
</evidence>
<accession>A0A930VHI6</accession>
<dbReference type="Pfam" id="PF00196">
    <property type="entry name" value="GerE"/>
    <property type="match status" value="1"/>
</dbReference>